<dbReference type="SUPFAM" id="SSF55205">
    <property type="entry name" value="EPT/RTPC-like"/>
    <property type="match status" value="1"/>
</dbReference>
<feature type="transmembrane region" description="Helical" evidence="2">
    <location>
        <begin position="84"/>
        <end position="102"/>
    </location>
</feature>
<dbReference type="RefSeq" id="WP_272087241.1">
    <property type="nucleotide sequence ID" value="NZ_JAQNDL010000001.1"/>
</dbReference>
<keyword evidence="2" id="KW-1133">Transmembrane helix</keyword>
<organism evidence="4 5">
    <name type="scientific">Nannocystis bainbridge</name>
    <dbReference type="NCBI Taxonomy" id="2995303"/>
    <lineage>
        <taxon>Bacteria</taxon>
        <taxon>Pseudomonadati</taxon>
        <taxon>Myxococcota</taxon>
        <taxon>Polyangia</taxon>
        <taxon>Nannocystales</taxon>
        <taxon>Nannocystaceae</taxon>
        <taxon>Nannocystis</taxon>
    </lineage>
</organism>
<evidence type="ECO:0000313" key="4">
    <source>
        <dbReference type="EMBL" id="MDC0716849.1"/>
    </source>
</evidence>
<dbReference type="InterPro" id="IPR036968">
    <property type="entry name" value="Enolpyruvate_Tfrase_sf"/>
</dbReference>
<dbReference type="InterPro" id="IPR013792">
    <property type="entry name" value="RNA3'P_cycl/enolpyr_Trfase_a/b"/>
</dbReference>
<keyword evidence="5" id="KW-1185">Reference proteome</keyword>
<dbReference type="Gene3D" id="3.65.10.10">
    <property type="entry name" value="Enolpyruvate transferase domain"/>
    <property type="match status" value="2"/>
</dbReference>
<evidence type="ECO:0000256" key="1">
    <source>
        <dbReference type="ARBA" id="ARBA00022679"/>
    </source>
</evidence>
<dbReference type="Proteomes" id="UP001221686">
    <property type="component" value="Unassembled WGS sequence"/>
</dbReference>
<evidence type="ECO:0000256" key="2">
    <source>
        <dbReference type="SAM" id="Phobius"/>
    </source>
</evidence>
<reference evidence="4 5" key="1">
    <citation type="submission" date="2022-11" db="EMBL/GenBank/DDBJ databases">
        <title>Minimal conservation of predation-associated metabolite biosynthetic gene clusters underscores biosynthetic potential of Myxococcota including descriptions for ten novel species: Archangium lansinium sp. nov., Myxococcus landrumus sp. nov., Nannocystis bai.</title>
        <authorList>
            <person name="Ahearne A."/>
            <person name="Stevens C."/>
            <person name="Dowd S."/>
        </authorList>
    </citation>
    <scope>NUCLEOTIDE SEQUENCE [LARGE SCALE GENOMIC DNA]</scope>
    <source>
        <strain evidence="4 5">BB15-2</strain>
    </source>
</reference>
<feature type="domain" description="Enolpyruvate transferase" evidence="3">
    <location>
        <begin position="4"/>
        <end position="101"/>
    </location>
</feature>
<feature type="domain" description="Enolpyruvate transferase" evidence="3">
    <location>
        <begin position="111"/>
        <end position="190"/>
    </location>
</feature>
<dbReference type="Pfam" id="PF00275">
    <property type="entry name" value="EPSP_synthase"/>
    <property type="match status" value="2"/>
</dbReference>
<gene>
    <name evidence="4" type="ORF">POL25_08105</name>
</gene>
<proteinExistence type="predicted"/>
<evidence type="ECO:0000259" key="3">
    <source>
        <dbReference type="Pfam" id="PF00275"/>
    </source>
</evidence>
<sequence length="243" mass="25544">MRPLDVATAGTAARFLAALLAASPVACLVDGSARMRERPMEGLLQAQGADIACRGADDTLPCEIRGARLRGGEIRLARPPSSQFISALLLAAALAAAPLRIVLEPGTPARPWVEPDASAATYLWSLAAIYGGEVTVPGLGRASQQGDARFGEVLARMGAAVEHGEHGHLVRGTGSLRGVDLDLADMPDATRGKSPSPPKPLRVELRGVWQRRGFWRGWVRTCSTGRSLADVADVACSWPLGAL</sequence>
<dbReference type="EMBL" id="JAQNDL010000001">
    <property type="protein sequence ID" value="MDC0716849.1"/>
    <property type="molecule type" value="Genomic_DNA"/>
</dbReference>
<protein>
    <recommendedName>
        <fullName evidence="3">Enolpyruvate transferase domain-containing protein</fullName>
    </recommendedName>
</protein>
<dbReference type="InterPro" id="IPR001986">
    <property type="entry name" value="Enolpyruvate_Tfrase_dom"/>
</dbReference>
<dbReference type="PANTHER" id="PTHR21090">
    <property type="entry name" value="AROM/DEHYDROQUINATE SYNTHASE"/>
    <property type="match status" value="1"/>
</dbReference>
<comment type="caution">
    <text evidence="4">The sequence shown here is derived from an EMBL/GenBank/DDBJ whole genome shotgun (WGS) entry which is preliminary data.</text>
</comment>
<feature type="transmembrane region" description="Helical" evidence="2">
    <location>
        <begin position="12"/>
        <end position="31"/>
    </location>
</feature>
<dbReference type="PANTHER" id="PTHR21090:SF5">
    <property type="entry name" value="PENTAFUNCTIONAL AROM POLYPEPTIDE"/>
    <property type="match status" value="1"/>
</dbReference>
<feature type="transmembrane region" description="Helical" evidence="2">
    <location>
        <begin position="122"/>
        <end position="140"/>
    </location>
</feature>
<keyword evidence="1" id="KW-0808">Transferase</keyword>
<keyword evidence="2" id="KW-0812">Transmembrane</keyword>
<accession>A0ABT5DT74</accession>
<keyword evidence="2" id="KW-0472">Membrane</keyword>
<evidence type="ECO:0000313" key="5">
    <source>
        <dbReference type="Proteomes" id="UP001221686"/>
    </source>
</evidence>
<name>A0ABT5DT74_9BACT</name>